<evidence type="ECO:0000313" key="4">
    <source>
        <dbReference type="EMBL" id="RZS75624.1"/>
    </source>
</evidence>
<feature type="region of interest" description="Disordered" evidence="2">
    <location>
        <begin position="303"/>
        <end position="324"/>
    </location>
</feature>
<evidence type="ECO:0000256" key="1">
    <source>
        <dbReference type="ARBA" id="ARBA00007100"/>
    </source>
</evidence>
<dbReference type="EMBL" id="SGXA01000001">
    <property type="protein sequence ID" value="RZS75624.1"/>
    <property type="molecule type" value="Genomic_DNA"/>
</dbReference>
<evidence type="ECO:0000256" key="2">
    <source>
        <dbReference type="SAM" id="MobiDB-lite"/>
    </source>
</evidence>
<keyword evidence="5" id="KW-1185">Reference proteome</keyword>
<sequence length="324" mass="37987">MIALSNIRENPRPMEENKEISALFHLIDDPDEEVFNVVSTRIIDFGKGIIPNLEHLWENTVSEDVQERIELLIHRLHYRDLTGETQQWGRNLHQDLLTGALLVARFQYPELVTSTIYQEIEKLRRNIWLELNNYLTPLEQVNVLTSILYNYYNLRGSEIAYQQPEEFLINKQLESKRGNAIANGILYLIVSELLDVPIRAINIPRQFVLGYFKPEYDFTRVNENPQYKTEFFIDPMSGQVFTHKDVENYFKRINVPPVASYFKPLSNKAVIRMLMEEFSKCFDNDKYRYKQKELLDLAAILDTPDEDPFTGEVDETGENDDPSI</sequence>
<comment type="caution">
    <text evidence="4">The sequence shown here is derived from an EMBL/GenBank/DDBJ whole genome shotgun (WGS) entry which is preliminary data.</text>
</comment>
<dbReference type="InterPro" id="IPR032698">
    <property type="entry name" value="SirB1_N"/>
</dbReference>
<comment type="similarity">
    <text evidence="1">Belongs to the UPF0162 family.</text>
</comment>
<dbReference type="AlphaFoldDB" id="A0A4Q7N3S4"/>
<feature type="domain" description="Protein SirB1 N-terminal" evidence="3">
    <location>
        <begin position="116"/>
        <end position="272"/>
    </location>
</feature>
<gene>
    <name evidence="4" type="ORF">EV199_1494</name>
</gene>
<reference evidence="4 5" key="1">
    <citation type="submission" date="2019-02" db="EMBL/GenBank/DDBJ databases">
        <title>Genomic Encyclopedia of Type Strains, Phase IV (KMG-IV): sequencing the most valuable type-strain genomes for metagenomic binning, comparative biology and taxonomic classification.</title>
        <authorList>
            <person name="Goeker M."/>
        </authorList>
    </citation>
    <scope>NUCLEOTIDE SEQUENCE [LARGE SCALE GENOMIC DNA]</scope>
    <source>
        <strain evidence="4 5">DSM 18116</strain>
    </source>
</reference>
<dbReference type="Proteomes" id="UP000293874">
    <property type="component" value="Unassembled WGS sequence"/>
</dbReference>
<proteinExistence type="inferred from homology"/>
<evidence type="ECO:0000259" key="3">
    <source>
        <dbReference type="Pfam" id="PF13369"/>
    </source>
</evidence>
<protein>
    <submittedName>
        <fullName evidence="4">Regulator of sirC expression with transglutaminase-like and TPR domain</fullName>
    </submittedName>
</protein>
<organism evidence="4 5">
    <name type="scientific">Pseudobacter ginsenosidimutans</name>
    <dbReference type="NCBI Taxonomy" id="661488"/>
    <lineage>
        <taxon>Bacteria</taxon>
        <taxon>Pseudomonadati</taxon>
        <taxon>Bacteroidota</taxon>
        <taxon>Chitinophagia</taxon>
        <taxon>Chitinophagales</taxon>
        <taxon>Chitinophagaceae</taxon>
        <taxon>Pseudobacter</taxon>
    </lineage>
</organism>
<evidence type="ECO:0000313" key="5">
    <source>
        <dbReference type="Proteomes" id="UP000293874"/>
    </source>
</evidence>
<accession>A0A4Q7N3S4</accession>
<name>A0A4Q7N3S4_9BACT</name>
<dbReference type="Pfam" id="PF13369">
    <property type="entry name" value="Transglut_core2"/>
    <property type="match status" value="1"/>
</dbReference>